<evidence type="ECO:0000256" key="1">
    <source>
        <dbReference type="ARBA" id="ARBA00006484"/>
    </source>
</evidence>
<comment type="caution">
    <text evidence="3">The sequence shown here is derived from an EMBL/GenBank/DDBJ whole genome shotgun (WGS) entry which is preliminary data.</text>
</comment>
<proteinExistence type="inferred from homology"/>
<sequence length="98" mass="10542">VRLEDEKAADAVYEGVIPLNANDIADNIVYALTRPRHVQIADITTYATNQTELVMASSSLYYSPVDLKGSRVLITGATSGIGEATAHRLAEIGCKLHL</sequence>
<protein>
    <submittedName>
        <fullName evidence="3">Uncharacterized protein</fullName>
    </submittedName>
</protein>
<reference evidence="3 4" key="1">
    <citation type="submission" date="2020-04" db="EMBL/GenBank/DDBJ databases">
        <title>Perkinsus olseni comparative genomics.</title>
        <authorList>
            <person name="Bogema D.R."/>
        </authorList>
    </citation>
    <scope>NUCLEOTIDE SEQUENCE [LARGE SCALE GENOMIC DNA]</scope>
    <source>
        <strain evidence="3">ATCC PRA-205</strain>
    </source>
</reference>
<evidence type="ECO:0000256" key="2">
    <source>
        <dbReference type="ARBA" id="ARBA00023002"/>
    </source>
</evidence>
<dbReference type="Gene3D" id="3.40.50.720">
    <property type="entry name" value="NAD(P)-binding Rossmann-like Domain"/>
    <property type="match status" value="1"/>
</dbReference>
<comment type="similarity">
    <text evidence="1">Belongs to the short-chain dehydrogenases/reductases (SDR) family.</text>
</comment>
<gene>
    <name evidence="3" type="ORF">FOZ62_016231</name>
</gene>
<dbReference type="PANTHER" id="PTHR42901">
    <property type="entry name" value="ALCOHOL DEHYDROGENASE"/>
    <property type="match status" value="1"/>
</dbReference>
<name>A0A7J6QDZ3_PEROL</name>
<dbReference type="AlphaFoldDB" id="A0A7J6QDZ3"/>
<accession>A0A7J6QDZ3</accession>
<dbReference type="PANTHER" id="PTHR42901:SF1">
    <property type="entry name" value="ALCOHOL DEHYDROGENASE"/>
    <property type="match status" value="1"/>
</dbReference>
<evidence type="ECO:0000313" key="4">
    <source>
        <dbReference type="Proteomes" id="UP000574390"/>
    </source>
</evidence>
<feature type="non-terminal residue" evidence="3">
    <location>
        <position position="1"/>
    </location>
</feature>
<dbReference type="EMBL" id="JABANM010030323">
    <property type="protein sequence ID" value="KAF4706447.1"/>
    <property type="molecule type" value="Genomic_DNA"/>
</dbReference>
<evidence type="ECO:0000313" key="3">
    <source>
        <dbReference type="EMBL" id="KAF4706447.1"/>
    </source>
</evidence>
<dbReference type="GO" id="GO:0016491">
    <property type="term" value="F:oxidoreductase activity"/>
    <property type="evidence" value="ECO:0007669"/>
    <property type="project" value="UniProtKB-KW"/>
</dbReference>
<dbReference type="SUPFAM" id="SSF51735">
    <property type="entry name" value="NAD(P)-binding Rossmann-fold domains"/>
    <property type="match status" value="1"/>
</dbReference>
<dbReference type="InterPro" id="IPR036291">
    <property type="entry name" value="NAD(P)-bd_dom_sf"/>
</dbReference>
<feature type="non-terminal residue" evidence="3">
    <location>
        <position position="98"/>
    </location>
</feature>
<organism evidence="3 4">
    <name type="scientific">Perkinsus olseni</name>
    <name type="common">Perkinsus atlanticus</name>
    <dbReference type="NCBI Taxonomy" id="32597"/>
    <lineage>
        <taxon>Eukaryota</taxon>
        <taxon>Sar</taxon>
        <taxon>Alveolata</taxon>
        <taxon>Perkinsozoa</taxon>
        <taxon>Perkinsea</taxon>
        <taxon>Perkinsida</taxon>
        <taxon>Perkinsidae</taxon>
        <taxon>Perkinsus</taxon>
    </lineage>
</organism>
<keyword evidence="2" id="KW-0560">Oxidoreductase</keyword>
<dbReference type="Proteomes" id="UP000574390">
    <property type="component" value="Unassembled WGS sequence"/>
</dbReference>
<dbReference type="GO" id="GO:0005829">
    <property type="term" value="C:cytosol"/>
    <property type="evidence" value="ECO:0007669"/>
    <property type="project" value="TreeGrafter"/>
</dbReference>